<feature type="region of interest" description="Disordered" evidence="2">
    <location>
        <begin position="1243"/>
        <end position="1295"/>
    </location>
</feature>
<gene>
    <name evidence="4" type="ORF">K505DRAFT_283196</name>
</gene>
<keyword evidence="1" id="KW-0696">RNA-directed RNA polymerase</keyword>
<dbReference type="PANTHER" id="PTHR23079:SF55">
    <property type="entry name" value="RNA-DIRECTED RNA POLYMERASE"/>
    <property type="match status" value="1"/>
</dbReference>
<evidence type="ECO:0000256" key="1">
    <source>
        <dbReference type="RuleBase" id="RU363098"/>
    </source>
</evidence>
<protein>
    <recommendedName>
        <fullName evidence="1">RNA-dependent RNA polymerase</fullName>
        <ecNumber evidence="1">2.7.7.48</ecNumber>
    </recommendedName>
</protein>
<comment type="catalytic activity">
    <reaction evidence="1">
        <text>RNA(n) + a ribonucleoside 5'-triphosphate = RNA(n+1) + diphosphate</text>
        <dbReference type="Rhea" id="RHEA:21248"/>
        <dbReference type="Rhea" id="RHEA-COMP:14527"/>
        <dbReference type="Rhea" id="RHEA-COMP:17342"/>
        <dbReference type="ChEBI" id="CHEBI:33019"/>
        <dbReference type="ChEBI" id="CHEBI:61557"/>
        <dbReference type="ChEBI" id="CHEBI:140395"/>
        <dbReference type="EC" id="2.7.7.48"/>
    </reaction>
</comment>
<keyword evidence="1" id="KW-0548">Nucleotidyltransferase</keyword>
<dbReference type="GO" id="GO:0030422">
    <property type="term" value="P:siRNA processing"/>
    <property type="evidence" value="ECO:0007669"/>
    <property type="project" value="TreeGrafter"/>
</dbReference>
<organism evidence="4 5">
    <name type="scientific">Melanomma pulvis-pyrius CBS 109.77</name>
    <dbReference type="NCBI Taxonomy" id="1314802"/>
    <lineage>
        <taxon>Eukaryota</taxon>
        <taxon>Fungi</taxon>
        <taxon>Dikarya</taxon>
        <taxon>Ascomycota</taxon>
        <taxon>Pezizomycotina</taxon>
        <taxon>Dothideomycetes</taxon>
        <taxon>Pleosporomycetidae</taxon>
        <taxon>Pleosporales</taxon>
        <taxon>Melanommataceae</taxon>
        <taxon>Melanomma</taxon>
    </lineage>
</organism>
<dbReference type="GO" id="GO:0003968">
    <property type="term" value="F:RNA-directed RNA polymerase activity"/>
    <property type="evidence" value="ECO:0007669"/>
    <property type="project" value="UniProtKB-KW"/>
</dbReference>
<dbReference type="Proteomes" id="UP000799757">
    <property type="component" value="Unassembled WGS sequence"/>
</dbReference>
<name>A0A6A6X1N1_9PLEO</name>
<keyword evidence="5" id="KW-1185">Reference proteome</keyword>
<dbReference type="GO" id="GO:0031380">
    <property type="term" value="C:nuclear RNA-directed RNA polymerase complex"/>
    <property type="evidence" value="ECO:0007669"/>
    <property type="project" value="TreeGrafter"/>
</dbReference>
<feature type="domain" description="RDRP core" evidence="3">
    <location>
        <begin position="406"/>
        <end position="983"/>
    </location>
</feature>
<sequence>MVGMPRGCSAKDVYLGLSRYGNIVRIEIQSGPKENSAWITFQPPPNPLIWTHSIHIAGTQVGINRLDPRIYNVPSPVNPAKVYSEVNVIYANSIDFGVRVGDTSMMIMRTAKAPNKVQVTLNLRRKEMDVQFPFHLNGEMRKFRFRMPLSLLGHIDRNNNSVGSQAALVIPFDSPPQFYMQIREKDFTKTMHPSEKTWIEWNTWYRQTEVVDSKSRNTMENEPLKHLKDAAIIDIGRWTTYRLLFDPSTLMGRKFEEFSSALTDYGVPIKGQSEYTFEGKSAPLLWNLLQEEVSTTHPHLEPSGPESAFDELATGQIHLTFPVRYQLEVCLSNGFLKEHKITRAFLERLASMDPAEATYVLEKVADKQTVQKSVLYDPMNIFDVRIVGQLSKKVPSYCVLARAANITPTMIHVASPVVETSNRIIRKYAADTDRFIRVKFSDEKTEGRINIGDNRSDPVFERIRRAMNKGIVVAGRYYEFLAFGNSQFRENSAYFYSPSSSLTADQIRLSMGTFDHIKTVAKFGARLGQCFSTTRFIHNVTVTIYMTPDIERNGFMFTDGVGKLSRFLAQMAAQELGLPNPFNDPPSLYQFRLAGCKGVLAIDPSLMGTAIQVRPSQYKFEAPVKGLEIIRASAFATACFNRQLIIVLSTLGIPDHVFIRKQQEMVNYLERATKEKGVALERLSRNIDFNQTTLTMVAMILDGFMESRDPFMMSLLQLWRAYHIKHLKEKARIVIEEGAFLLGCVDETMTLRGHYDDPQSRPDASRAEKLASLPEIFVQISDPARKGHYKVIEGICILARNPSLHAGDIRVVRAVDVPALHHMKNVAVLPQTGDRDIANMCSGGDLDGDDYLVMWDDDFIPETVNEIPMDFTPEKPLDLDRPITVADMTDFFVTYMKNDSLGQIANAHLAQADFNEEGVRDEKCLELARLHSQAVDYPKSGLPAAMDRDLKPKKKPHFMEKKHHTPNQIYKSKKILGMLYDQVKLVDFQPQYDGAFDNRILDAFELDEAILNKAVDLKDLYDSSLRRLMAKHAIRTEFEAWSVFVLSHNQEGRDYTFAEEFGGVIAILKNSTRESCTEASKPYGDLARFVAAMYTVTAREMQTALEECRKTKTVGGQDVPVRKMDPEHMPLMSFPWVFYSQLGRIAAGDTSDRQEAIMQQGVKKHPRKHIDVGLALPTEAGGDVKTNKGVTHYGELLKLDFEHLDFGPAPANDLGAVAERESETTVKGPSSESHSEYIQAVTERESETTVKGPSSESHSEYIQAAAERGSTRTPSRNGSEQTEPDKEEEEEVEIVERPSAIDIMMKWM</sequence>
<dbReference type="InterPro" id="IPR007855">
    <property type="entry name" value="RDRP"/>
</dbReference>
<dbReference type="GO" id="GO:0003723">
    <property type="term" value="F:RNA binding"/>
    <property type="evidence" value="ECO:0007669"/>
    <property type="project" value="UniProtKB-KW"/>
</dbReference>
<keyword evidence="1" id="KW-0694">RNA-binding</keyword>
<dbReference type="Pfam" id="PF05183">
    <property type="entry name" value="RdRP"/>
    <property type="match status" value="1"/>
</dbReference>
<dbReference type="InterPro" id="IPR057596">
    <property type="entry name" value="RDRP_core"/>
</dbReference>
<evidence type="ECO:0000313" key="5">
    <source>
        <dbReference type="Proteomes" id="UP000799757"/>
    </source>
</evidence>
<keyword evidence="1" id="KW-0808">Transferase</keyword>
<dbReference type="EMBL" id="MU002093">
    <property type="protein sequence ID" value="KAF2790111.1"/>
    <property type="molecule type" value="Genomic_DNA"/>
</dbReference>
<proteinExistence type="inferred from homology"/>
<dbReference type="EC" id="2.7.7.48" evidence="1"/>
<reference evidence="4" key="1">
    <citation type="journal article" date="2020" name="Stud. Mycol.">
        <title>101 Dothideomycetes genomes: a test case for predicting lifestyles and emergence of pathogens.</title>
        <authorList>
            <person name="Haridas S."/>
            <person name="Albert R."/>
            <person name="Binder M."/>
            <person name="Bloem J."/>
            <person name="Labutti K."/>
            <person name="Salamov A."/>
            <person name="Andreopoulos B."/>
            <person name="Baker S."/>
            <person name="Barry K."/>
            <person name="Bills G."/>
            <person name="Bluhm B."/>
            <person name="Cannon C."/>
            <person name="Castanera R."/>
            <person name="Culley D."/>
            <person name="Daum C."/>
            <person name="Ezra D."/>
            <person name="Gonzalez J."/>
            <person name="Henrissat B."/>
            <person name="Kuo A."/>
            <person name="Liang C."/>
            <person name="Lipzen A."/>
            <person name="Lutzoni F."/>
            <person name="Magnuson J."/>
            <person name="Mondo S."/>
            <person name="Nolan M."/>
            <person name="Ohm R."/>
            <person name="Pangilinan J."/>
            <person name="Park H.-J."/>
            <person name="Ramirez L."/>
            <person name="Alfaro M."/>
            <person name="Sun H."/>
            <person name="Tritt A."/>
            <person name="Yoshinaga Y."/>
            <person name="Zwiers L.-H."/>
            <person name="Turgeon B."/>
            <person name="Goodwin S."/>
            <person name="Spatafora J."/>
            <person name="Crous P."/>
            <person name="Grigoriev I."/>
        </authorList>
    </citation>
    <scope>NUCLEOTIDE SEQUENCE</scope>
    <source>
        <strain evidence="4">CBS 109.77</strain>
    </source>
</reference>
<feature type="compositionally biased region" description="Polar residues" evidence="2">
    <location>
        <begin position="1271"/>
        <end position="1281"/>
    </location>
</feature>
<dbReference type="PANTHER" id="PTHR23079">
    <property type="entry name" value="RNA-DEPENDENT RNA POLYMERASE"/>
    <property type="match status" value="1"/>
</dbReference>
<evidence type="ECO:0000313" key="4">
    <source>
        <dbReference type="EMBL" id="KAF2790111.1"/>
    </source>
</evidence>
<comment type="similarity">
    <text evidence="1">Belongs to the RdRP family.</text>
</comment>
<evidence type="ECO:0000259" key="3">
    <source>
        <dbReference type="Pfam" id="PF05183"/>
    </source>
</evidence>
<accession>A0A6A6X1N1</accession>
<dbReference type="OrthoDB" id="6513042at2759"/>
<evidence type="ECO:0000256" key="2">
    <source>
        <dbReference type="SAM" id="MobiDB-lite"/>
    </source>
</evidence>